<sequence length="1258" mass="140474">MAEDSDIHKKARQNRKVARMDGDLIIGALFSVHKQPRATDATYRTCGGIREQYGIQRVEAMFNTLDQINANDSLLPGITLGAEIRDSCWYSSVALEQSIEFIRDSISEDDSHLEVRESCKTQPSQPIVGVIGPGSSQVAIQVQNLLQLFNIPQIAYSATSKDLSDKRFYEYFLRVVPSDTLQAQAMVDIVLRYNWTYVSAVHTEGNYGASGIEAFKTLAEQSGICIATSDKVFSNAEDKEFEHVILSLMKTESATVVACFCEGETITGLLAASRRLGVSGNFVFIGSDGWADRHTVVSGYEPEAVGGVTIKPKSSNVVEFDRYYLKLNPYNNTRNPWFREFWEERFNCHFKDEDADFSLEEQCTGYENLSTGYVQDTKMGFIIDAIYTMAHGLHNMYLDLCPANSKGLCSAMKPVDGEALLRYMFNVSFYGYSGDLIKFDENGDPPGRYDIFNFQNFDARDRQHGYVKVGEWADGTLTIDDDTMMWNKGRRDVVASLCSPPCPMGQIKVSCAINIQNTQCCWVCTPCKDNEYLLDEFNCVACRKGWWPNGTLTGCERIPVEHLKWDDPEAIAAIVFSCVGIIMTTFITSIFAKNHETPLVKASSRELCYILLTGIYMCYLMTFPLLTAPSVPVCYLSRIGLGLSFSVCYASLATKTNRIARILAGSKKKICTRKPRFMSATAQVIITFMIISIELGIIIAMLVIQPPEAYYTYPSVKRVKLECNTSTLSMIAPLGFDIFLIAMCTFYAFKTRNVPENFNEAKFIGFTMYTTCIIWLAFIPLYFGSNEMRTIVVCFAVSLSATVALACLFFQKTYIILFKPERNRRSSMTTSTLVRMHVGDSKPFNSIGSQDTPRSQLDSKDWLVDRRPSSRKPTVMVHPSRQNNAKFSMFSKSMKKRKSTNRQISLMRAIERDLASTKSSPHRYRYSQSDIALLGEGVSNNNLNEVAAEDTNELTKMIPECEHEGEENKSGDEQISAVSEIVTACYSHSVEAYTVWTSRGENQKAACNKHPEIICLEDLSKKDFGKRYGNDLRQRTVSLDSNASVSSIHAAHVPSTVPREIFSQSSQRTTDTQRIIGEKTLVTNSASALADDDTWTESGGVTKLKLSRLRSLSEGGVDSVSSNQYSRSFDSPSFSRGFSKNSEDVPTLDNCAAAKSYSSIGSGQHSSIVFKSQNDSHERLPTYHQPLTLPLRKHDSSQQMAPETTPSPPQLSGNFSMSMFSDAESPSRGTRRKGVLEHFMESPDQAVEHLPNIPSSNV</sequence>
<evidence type="ECO:0000256" key="7">
    <source>
        <dbReference type="ARBA" id="ARBA00023136"/>
    </source>
</evidence>
<gene>
    <name evidence="15" type="primary">GRM5</name>
</gene>
<evidence type="ECO:0000313" key="15">
    <source>
        <dbReference type="RefSeq" id="XP_006818195.1"/>
    </source>
</evidence>
<dbReference type="InterPro" id="IPR011500">
    <property type="entry name" value="GPCR_3_9-Cys_dom"/>
</dbReference>
<dbReference type="PROSITE" id="PS00979">
    <property type="entry name" value="G_PROTEIN_RECEP_F3_1"/>
    <property type="match status" value="1"/>
</dbReference>
<evidence type="ECO:0000256" key="8">
    <source>
        <dbReference type="ARBA" id="ARBA00023170"/>
    </source>
</evidence>
<dbReference type="InterPro" id="IPR000337">
    <property type="entry name" value="GPCR_3"/>
</dbReference>
<evidence type="ECO:0000259" key="13">
    <source>
        <dbReference type="PROSITE" id="PS50259"/>
    </source>
</evidence>
<protein>
    <submittedName>
        <fullName evidence="15">Metabotropic glutamate receptor 1</fullName>
    </submittedName>
</protein>
<evidence type="ECO:0000256" key="3">
    <source>
        <dbReference type="ARBA" id="ARBA00022475"/>
    </source>
</evidence>
<keyword evidence="6" id="KW-0297">G-protein coupled receptor</keyword>
<name>A0ABM0MDV4_SACKO</name>
<keyword evidence="7 12" id="KW-0472">Membrane</keyword>
<evidence type="ECO:0000256" key="11">
    <source>
        <dbReference type="SAM" id="MobiDB-lite"/>
    </source>
</evidence>
<accession>A0ABM0MDV4</accession>
<dbReference type="Gene3D" id="3.40.50.2300">
    <property type="match status" value="2"/>
</dbReference>
<dbReference type="Pfam" id="PF07562">
    <property type="entry name" value="NCD3G"/>
    <property type="match status" value="1"/>
</dbReference>
<dbReference type="InterPro" id="IPR050726">
    <property type="entry name" value="mGluR"/>
</dbReference>
<dbReference type="PROSITE" id="PS00980">
    <property type="entry name" value="G_PROTEIN_RECEP_F3_2"/>
    <property type="match status" value="1"/>
</dbReference>
<dbReference type="InterPro" id="IPR038550">
    <property type="entry name" value="GPCR_3_9-Cys_sf"/>
</dbReference>
<feature type="transmembrane region" description="Helical" evidence="12">
    <location>
        <begin position="607"/>
        <end position="629"/>
    </location>
</feature>
<dbReference type="PRINTS" id="PR01055">
    <property type="entry name" value="MTABOTROPC5R"/>
</dbReference>
<dbReference type="Gene3D" id="2.10.50.30">
    <property type="entry name" value="GPCR, family 3, nine cysteines domain"/>
    <property type="match status" value="1"/>
</dbReference>
<feature type="transmembrane region" description="Helical" evidence="12">
    <location>
        <begin position="677"/>
        <end position="704"/>
    </location>
</feature>
<feature type="transmembrane region" description="Helical" evidence="12">
    <location>
        <begin position="761"/>
        <end position="783"/>
    </location>
</feature>
<dbReference type="PROSITE" id="PS50259">
    <property type="entry name" value="G_PROTEIN_RECEP_F3_4"/>
    <property type="match status" value="1"/>
</dbReference>
<evidence type="ECO:0000313" key="14">
    <source>
        <dbReference type="Proteomes" id="UP000694865"/>
    </source>
</evidence>
<dbReference type="PRINTS" id="PR00593">
    <property type="entry name" value="MTABOTROPICR"/>
</dbReference>
<dbReference type="SUPFAM" id="SSF53822">
    <property type="entry name" value="Periplasmic binding protein-like I"/>
    <property type="match status" value="1"/>
</dbReference>
<comment type="subcellular location">
    <subcellularLocation>
        <location evidence="1">Cell membrane</location>
        <topology evidence="1">Multi-pass membrane protein</topology>
    </subcellularLocation>
</comment>
<dbReference type="PRINTS" id="PR00248">
    <property type="entry name" value="GPCRMGR"/>
</dbReference>
<feature type="region of interest" description="Disordered" evidence="11">
    <location>
        <begin position="1193"/>
        <end position="1235"/>
    </location>
</feature>
<dbReference type="CDD" id="cd06374">
    <property type="entry name" value="PBP1_mGluR_groupI"/>
    <property type="match status" value="1"/>
</dbReference>
<dbReference type="GeneID" id="100366462"/>
<comment type="similarity">
    <text evidence="2">Belongs to the G-protein coupled receptor 3 family.</text>
</comment>
<dbReference type="InterPro" id="IPR000202">
    <property type="entry name" value="GPCR_3_mGluR5"/>
</dbReference>
<keyword evidence="4 12" id="KW-0812">Transmembrane</keyword>
<feature type="transmembrane region" description="Helical" evidence="12">
    <location>
        <begin position="570"/>
        <end position="592"/>
    </location>
</feature>
<evidence type="ECO:0000256" key="10">
    <source>
        <dbReference type="ARBA" id="ARBA00023224"/>
    </source>
</evidence>
<reference evidence="15" key="1">
    <citation type="submission" date="2025-08" db="UniProtKB">
        <authorList>
            <consortium name="RefSeq"/>
        </authorList>
    </citation>
    <scope>IDENTIFICATION</scope>
    <source>
        <tissue evidence="15">Testes</tissue>
    </source>
</reference>
<dbReference type="Pfam" id="PF01094">
    <property type="entry name" value="ANF_receptor"/>
    <property type="match status" value="1"/>
</dbReference>
<organism evidence="14 15">
    <name type="scientific">Saccoglossus kowalevskii</name>
    <name type="common">Acorn worm</name>
    <dbReference type="NCBI Taxonomy" id="10224"/>
    <lineage>
        <taxon>Eukaryota</taxon>
        <taxon>Metazoa</taxon>
        <taxon>Hemichordata</taxon>
        <taxon>Enteropneusta</taxon>
        <taxon>Harrimaniidae</taxon>
        <taxon>Saccoglossus</taxon>
    </lineage>
</organism>
<keyword evidence="14" id="KW-1185">Reference proteome</keyword>
<keyword evidence="9" id="KW-0325">Glycoprotein</keyword>
<dbReference type="RefSeq" id="XP_006818195.1">
    <property type="nucleotide sequence ID" value="XM_006818132.1"/>
</dbReference>
<evidence type="ECO:0000256" key="4">
    <source>
        <dbReference type="ARBA" id="ARBA00022692"/>
    </source>
</evidence>
<dbReference type="InterPro" id="IPR017979">
    <property type="entry name" value="GPCR_3_CS"/>
</dbReference>
<dbReference type="PROSITE" id="PS00981">
    <property type="entry name" value="G_PROTEIN_RECEP_F3_3"/>
    <property type="match status" value="1"/>
</dbReference>
<dbReference type="Pfam" id="PF00003">
    <property type="entry name" value="7tm_3"/>
    <property type="match status" value="1"/>
</dbReference>
<dbReference type="PANTHER" id="PTHR24060">
    <property type="entry name" value="METABOTROPIC GLUTAMATE RECEPTOR"/>
    <property type="match status" value="1"/>
</dbReference>
<evidence type="ECO:0000256" key="9">
    <source>
        <dbReference type="ARBA" id="ARBA00023180"/>
    </source>
</evidence>
<evidence type="ECO:0000256" key="6">
    <source>
        <dbReference type="ARBA" id="ARBA00023040"/>
    </source>
</evidence>
<keyword evidence="8 15" id="KW-0675">Receptor</keyword>
<feature type="compositionally biased region" description="Polar residues" evidence="11">
    <location>
        <begin position="1197"/>
        <end position="1219"/>
    </location>
</feature>
<feature type="domain" description="G-protein coupled receptors family 3 profile" evidence="13">
    <location>
        <begin position="569"/>
        <end position="832"/>
    </location>
</feature>
<proteinExistence type="inferred from homology"/>
<keyword evidence="3" id="KW-1003">Cell membrane</keyword>
<keyword evidence="5 12" id="KW-1133">Transmembrane helix</keyword>
<dbReference type="Proteomes" id="UP000694865">
    <property type="component" value="Unplaced"/>
</dbReference>
<dbReference type="CDD" id="cd15285">
    <property type="entry name" value="7tmC_mGluR_group1"/>
    <property type="match status" value="1"/>
</dbReference>
<evidence type="ECO:0000256" key="5">
    <source>
        <dbReference type="ARBA" id="ARBA00022989"/>
    </source>
</evidence>
<evidence type="ECO:0000256" key="12">
    <source>
        <dbReference type="SAM" id="Phobius"/>
    </source>
</evidence>
<evidence type="ECO:0000256" key="2">
    <source>
        <dbReference type="ARBA" id="ARBA00007242"/>
    </source>
</evidence>
<feature type="transmembrane region" description="Helical" evidence="12">
    <location>
        <begin position="635"/>
        <end position="656"/>
    </location>
</feature>
<dbReference type="InterPro" id="IPR028082">
    <property type="entry name" value="Peripla_BP_I"/>
</dbReference>
<feature type="transmembrane region" description="Helical" evidence="12">
    <location>
        <begin position="730"/>
        <end position="749"/>
    </location>
</feature>
<feature type="transmembrane region" description="Helical" evidence="12">
    <location>
        <begin position="789"/>
        <end position="810"/>
    </location>
</feature>
<keyword evidence="10" id="KW-0807">Transducer</keyword>
<feature type="region of interest" description="Disordered" evidence="11">
    <location>
        <begin position="1113"/>
        <end position="1145"/>
    </location>
</feature>
<dbReference type="InterPro" id="IPR000162">
    <property type="entry name" value="GPCR_3_mtglu_rcpt"/>
</dbReference>
<dbReference type="InterPro" id="IPR001828">
    <property type="entry name" value="ANF_lig-bd_rcpt"/>
</dbReference>
<feature type="compositionally biased region" description="Polar residues" evidence="11">
    <location>
        <begin position="1119"/>
        <end position="1140"/>
    </location>
</feature>
<evidence type="ECO:0000256" key="1">
    <source>
        <dbReference type="ARBA" id="ARBA00004651"/>
    </source>
</evidence>
<dbReference type="InterPro" id="IPR017978">
    <property type="entry name" value="GPCR_3_C"/>
</dbReference>